<sequence>MNRPTDIQIIRDPGGEPAFVVLPYTEWLSHYEAKQHLVPNEVVNHVFDQQVTPMRAWREYLSLTQAEVARRIGISQAAYAQMETTVSPRRNTLTKVAKAFDITVEQLDF</sequence>
<evidence type="ECO:0000313" key="2">
    <source>
        <dbReference type="EMBL" id="MBD1401851.1"/>
    </source>
</evidence>
<comment type="caution">
    <text evidence="2">The sequence shown here is derived from an EMBL/GenBank/DDBJ whole genome shotgun (WGS) entry which is preliminary data.</text>
</comment>
<feature type="domain" description="HTH cro/C1-type" evidence="1">
    <location>
        <begin position="54"/>
        <end position="107"/>
    </location>
</feature>
<dbReference type="PROSITE" id="PS50943">
    <property type="entry name" value="HTH_CROC1"/>
    <property type="match status" value="1"/>
</dbReference>
<dbReference type="InterPro" id="IPR001387">
    <property type="entry name" value="Cro/C1-type_HTH"/>
</dbReference>
<organism evidence="2 3">
    <name type="scientific">Pelovirga terrestris</name>
    <dbReference type="NCBI Taxonomy" id="2771352"/>
    <lineage>
        <taxon>Bacteria</taxon>
        <taxon>Pseudomonadati</taxon>
        <taxon>Thermodesulfobacteriota</taxon>
        <taxon>Desulfuromonadia</taxon>
        <taxon>Geobacterales</taxon>
        <taxon>Geobacteraceae</taxon>
        <taxon>Pelovirga</taxon>
    </lineage>
</organism>
<dbReference type="Gene3D" id="1.10.260.40">
    <property type="entry name" value="lambda repressor-like DNA-binding domains"/>
    <property type="match status" value="1"/>
</dbReference>
<dbReference type="Pfam" id="PF01381">
    <property type="entry name" value="HTH_3"/>
    <property type="match status" value="1"/>
</dbReference>
<proteinExistence type="predicted"/>
<keyword evidence="3" id="KW-1185">Reference proteome</keyword>
<dbReference type="AlphaFoldDB" id="A0A8J6URS6"/>
<accession>A0A8J6URS6</accession>
<dbReference type="InterPro" id="IPR010982">
    <property type="entry name" value="Lambda_DNA-bd_dom_sf"/>
</dbReference>
<dbReference type="SMART" id="SM00530">
    <property type="entry name" value="HTH_XRE"/>
    <property type="match status" value="1"/>
</dbReference>
<name>A0A8J6URS6_9BACT</name>
<dbReference type="Proteomes" id="UP000632828">
    <property type="component" value="Unassembled WGS sequence"/>
</dbReference>
<evidence type="ECO:0000313" key="3">
    <source>
        <dbReference type="Proteomes" id="UP000632828"/>
    </source>
</evidence>
<protein>
    <submittedName>
        <fullName evidence="2">Helix-turn-helix domain-containing protein</fullName>
    </submittedName>
</protein>
<dbReference type="CDD" id="cd00093">
    <property type="entry name" value="HTH_XRE"/>
    <property type="match status" value="1"/>
</dbReference>
<dbReference type="GO" id="GO:0003677">
    <property type="term" value="F:DNA binding"/>
    <property type="evidence" value="ECO:0007669"/>
    <property type="project" value="InterPro"/>
</dbReference>
<gene>
    <name evidence="2" type="ORF">ICT70_14405</name>
</gene>
<reference evidence="2" key="1">
    <citation type="submission" date="2020-09" db="EMBL/GenBank/DDBJ databases">
        <title>Pelobacter alkaliphilus sp. nov., a novel anaerobic arsenate-reducing bacterium from terrestrial mud volcano.</title>
        <authorList>
            <person name="Khomyakova M.A."/>
            <person name="Merkel A.Y."/>
            <person name="Slobodkin A.I."/>
        </authorList>
    </citation>
    <scope>NUCLEOTIDE SEQUENCE</scope>
    <source>
        <strain evidence="2">M08fum</strain>
    </source>
</reference>
<evidence type="ECO:0000259" key="1">
    <source>
        <dbReference type="PROSITE" id="PS50943"/>
    </source>
</evidence>
<dbReference type="RefSeq" id="WP_191157863.1">
    <property type="nucleotide sequence ID" value="NZ_JACWUN010000025.1"/>
</dbReference>
<dbReference type="EMBL" id="JACWUN010000025">
    <property type="protein sequence ID" value="MBD1401851.1"/>
    <property type="molecule type" value="Genomic_DNA"/>
</dbReference>
<dbReference type="SUPFAM" id="SSF47413">
    <property type="entry name" value="lambda repressor-like DNA-binding domains"/>
    <property type="match status" value="1"/>
</dbReference>